<dbReference type="SUPFAM" id="SSF49265">
    <property type="entry name" value="Fibronectin type III"/>
    <property type="match status" value="3"/>
</dbReference>
<protein>
    <submittedName>
        <fullName evidence="5">Receptor-type tyrosine-protein phosphatase delta</fullName>
    </submittedName>
</protein>
<dbReference type="PANTHER" id="PTHR13817:SF73">
    <property type="entry name" value="FIBRONECTIN TYPE-III DOMAIN-CONTAINING PROTEIN"/>
    <property type="match status" value="1"/>
</dbReference>
<dbReference type="InterPro" id="IPR013783">
    <property type="entry name" value="Ig-like_fold"/>
</dbReference>
<feature type="domain" description="Ig-like" evidence="3">
    <location>
        <begin position="156"/>
        <end position="230"/>
    </location>
</feature>
<dbReference type="InterPro" id="IPR050964">
    <property type="entry name" value="Striated_Muscle_Regulatory"/>
</dbReference>
<evidence type="ECO:0000313" key="6">
    <source>
        <dbReference type="Proteomes" id="UP001174909"/>
    </source>
</evidence>
<dbReference type="Gene3D" id="2.60.40.10">
    <property type="entry name" value="Immunoglobulins"/>
    <property type="match status" value="6"/>
</dbReference>
<accession>A0AA35TC37</accession>
<dbReference type="Pfam" id="PF13927">
    <property type="entry name" value="Ig_3"/>
    <property type="match status" value="1"/>
</dbReference>
<sequence>MNVASLSLLFWSLVEVHSQTFPYVSFMGQTLANNSYVDISEVGRPEDGGESVRCITDLSTCCSGGQGIHRGDWYFPDGTRLNFAGDGGNIYEFRAAQRVDLHRTNNANSSTGIYRCDIPTNAVHGDNDISVRDTVYVGLYTASGGDISISGDLTFDSDELTLTCISTGGPATTVTWTRDSITVTQGTETVLNGTETANYTHTLTIATAGNYTCIVSNNKPSSASATITVTGPEAPAGVTAVQDGPTSILVSWCTSSNATGYTISYTGGGSSGSETVSGGDTNSYTLTAGLTNGRTYTLSIVATSNNLASDTVTVMAVGLVPGQPTASLNSTTATTIFLSWSVPSGSVVDEYVIQWTRDTSVGCSDEDAGSATITATSHTIPDLEEDSRYTITVTASNGAGSSEVSNTVTAMTEEAAPSAPPSPVSVMVESTTSITVQWGSVPCIHQNGDITGYSVQYGVMESGITETVTVNGASTTQTTISGLMSSTTYTIRVAAVNNQLIGTYSSAENELTEVAVPVLTVESTTATSISLSWTSAGAEGVSYEVEWQRDTSVGCTDEDTDSTTITGGSMTSYNITGLEEDSRYAVTVTASNSLGDETSNQITPMTMVSRPTSAPMSVTSSSTSSSTITVVWGEVPCADQNGAITGYSVQYGVMGSGNTQTMTVNGADMTQTTIENLMSSTTYSIEVAAVNGAGTGEYSEPKKSTDTS</sequence>
<evidence type="ECO:0000256" key="2">
    <source>
        <dbReference type="SAM" id="SignalP"/>
    </source>
</evidence>
<feature type="domain" description="Fibronectin type-III" evidence="4">
    <location>
        <begin position="320"/>
        <end position="415"/>
    </location>
</feature>
<dbReference type="AlphaFoldDB" id="A0AA35TC37"/>
<dbReference type="InterPro" id="IPR036179">
    <property type="entry name" value="Ig-like_dom_sf"/>
</dbReference>
<comment type="caution">
    <text evidence="5">The sequence shown here is derived from an EMBL/GenBank/DDBJ whole genome shotgun (WGS) entry which is preliminary data.</text>
</comment>
<dbReference type="CDD" id="cd00063">
    <property type="entry name" value="FN3"/>
    <property type="match status" value="5"/>
</dbReference>
<proteinExistence type="predicted"/>
<feature type="chain" id="PRO_5041446467" evidence="2">
    <location>
        <begin position="19"/>
        <end position="708"/>
    </location>
</feature>
<dbReference type="PROSITE" id="PS50853">
    <property type="entry name" value="FN3"/>
    <property type="match status" value="5"/>
</dbReference>
<keyword evidence="2" id="KW-0732">Signal</keyword>
<feature type="domain" description="Fibronectin type-III" evidence="4">
    <location>
        <begin position="516"/>
        <end position="612"/>
    </location>
</feature>
<dbReference type="PROSITE" id="PS50835">
    <property type="entry name" value="IG_LIKE"/>
    <property type="match status" value="1"/>
</dbReference>
<evidence type="ECO:0000259" key="3">
    <source>
        <dbReference type="PROSITE" id="PS50835"/>
    </source>
</evidence>
<dbReference type="FunFam" id="2.60.40.10:FF:000028">
    <property type="entry name" value="Neuronal cell adhesion molecule"/>
    <property type="match status" value="2"/>
</dbReference>
<reference evidence="5" key="1">
    <citation type="submission" date="2023-03" db="EMBL/GenBank/DDBJ databases">
        <authorList>
            <person name="Steffen K."/>
            <person name="Cardenas P."/>
        </authorList>
    </citation>
    <scope>NUCLEOTIDE SEQUENCE</scope>
</reference>
<gene>
    <name evidence="5" type="ORF">GBAR_LOCUS25207</name>
</gene>
<evidence type="ECO:0000313" key="5">
    <source>
        <dbReference type="EMBL" id="CAI8045570.1"/>
    </source>
</evidence>
<dbReference type="PRINTS" id="PR00014">
    <property type="entry name" value="FNTYPEIII"/>
</dbReference>
<organism evidence="5 6">
    <name type="scientific">Geodia barretti</name>
    <name type="common">Barrett's horny sponge</name>
    <dbReference type="NCBI Taxonomy" id="519541"/>
    <lineage>
        <taxon>Eukaryota</taxon>
        <taxon>Metazoa</taxon>
        <taxon>Porifera</taxon>
        <taxon>Demospongiae</taxon>
        <taxon>Heteroscleromorpha</taxon>
        <taxon>Tetractinellida</taxon>
        <taxon>Astrophorina</taxon>
        <taxon>Geodiidae</taxon>
        <taxon>Geodia</taxon>
    </lineage>
</organism>
<dbReference type="SUPFAM" id="SSF48726">
    <property type="entry name" value="Immunoglobulin"/>
    <property type="match status" value="1"/>
</dbReference>
<dbReference type="Proteomes" id="UP001174909">
    <property type="component" value="Unassembled WGS sequence"/>
</dbReference>
<name>A0AA35TC37_GEOBA</name>
<dbReference type="EMBL" id="CASHTH010003482">
    <property type="protein sequence ID" value="CAI8045570.1"/>
    <property type="molecule type" value="Genomic_DNA"/>
</dbReference>
<dbReference type="InterPro" id="IPR036116">
    <property type="entry name" value="FN3_sf"/>
</dbReference>
<keyword evidence="5" id="KW-0675">Receptor</keyword>
<feature type="domain" description="Fibronectin type-III" evidence="4">
    <location>
        <begin position="614"/>
        <end position="708"/>
    </location>
</feature>
<evidence type="ECO:0000259" key="4">
    <source>
        <dbReference type="PROSITE" id="PS50853"/>
    </source>
</evidence>
<dbReference type="SMART" id="SM00060">
    <property type="entry name" value="FN3"/>
    <property type="match status" value="5"/>
</dbReference>
<dbReference type="InterPro" id="IPR007110">
    <property type="entry name" value="Ig-like_dom"/>
</dbReference>
<keyword evidence="1" id="KW-0677">Repeat</keyword>
<evidence type="ECO:0000256" key="1">
    <source>
        <dbReference type="ARBA" id="ARBA00022737"/>
    </source>
</evidence>
<feature type="signal peptide" evidence="2">
    <location>
        <begin position="1"/>
        <end position="18"/>
    </location>
</feature>
<keyword evidence="6" id="KW-1185">Reference proteome</keyword>
<feature type="domain" description="Fibronectin type-III" evidence="4">
    <location>
        <begin position="420"/>
        <end position="515"/>
    </location>
</feature>
<dbReference type="CDD" id="cd00096">
    <property type="entry name" value="Ig"/>
    <property type="match status" value="1"/>
</dbReference>
<dbReference type="InterPro" id="IPR003961">
    <property type="entry name" value="FN3_dom"/>
</dbReference>
<dbReference type="PANTHER" id="PTHR13817">
    <property type="entry name" value="TITIN"/>
    <property type="match status" value="1"/>
</dbReference>
<dbReference type="Pfam" id="PF00041">
    <property type="entry name" value="fn3"/>
    <property type="match status" value="5"/>
</dbReference>
<feature type="domain" description="Fibronectin type-III" evidence="4">
    <location>
        <begin position="234"/>
        <end position="319"/>
    </location>
</feature>